<gene>
    <name evidence="1" type="ORF">SLEP1_g11521</name>
</gene>
<reference evidence="1 2" key="1">
    <citation type="journal article" date="2021" name="Commun. Biol.">
        <title>The genome of Shorea leprosula (Dipterocarpaceae) highlights the ecological relevance of drought in aseasonal tropical rainforests.</title>
        <authorList>
            <person name="Ng K.K.S."/>
            <person name="Kobayashi M.J."/>
            <person name="Fawcett J.A."/>
            <person name="Hatakeyama M."/>
            <person name="Paape T."/>
            <person name="Ng C.H."/>
            <person name="Ang C.C."/>
            <person name="Tnah L.H."/>
            <person name="Lee C.T."/>
            <person name="Nishiyama T."/>
            <person name="Sese J."/>
            <person name="O'Brien M.J."/>
            <person name="Copetti D."/>
            <person name="Mohd Noor M.I."/>
            <person name="Ong R.C."/>
            <person name="Putra M."/>
            <person name="Sireger I.Z."/>
            <person name="Indrioko S."/>
            <person name="Kosugi Y."/>
            <person name="Izuno A."/>
            <person name="Isagi Y."/>
            <person name="Lee S.L."/>
            <person name="Shimizu K.K."/>
        </authorList>
    </citation>
    <scope>NUCLEOTIDE SEQUENCE [LARGE SCALE GENOMIC DNA]</scope>
    <source>
        <strain evidence="1">214</strain>
    </source>
</reference>
<evidence type="ECO:0000313" key="2">
    <source>
        <dbReference type="Proteomes" id="UP001054252"/>
    </source>
</evidence>
<dbReference type="GO" id="GO:0005655">
    <property type="term" value="C:nucleolar ribonuclease P complex"/>
    <property type="evidence" value="ECO:0007669"/>
    <property type="project" value="InterPro"/>
</dbReference>
<proteinExistence type="predicted"/>
<dbReference type="InterPro" id="IPR039182">
    <property type="entry name" value="Pop1"/>
</dbReference>
<dbReference type="GO" id="GO:0000172">
    <property type="term" value="C:ribonuclease MRP complex"/>
    <property type="evidence" value="ECO:0007669"/>
    <property type="project" value="InterPro"/>
</dbReference>
<sequence length="222" mass="24908">MPRMNSIEKIDKEIISQVNAIDLETQCNLVSNLDFDSDLDMDNLNSYQRSKSKKFVRASVEKGKRELRQLGCSKLLFEEKKKMNERRIVINCFSREGQLAKLELIGPKAFQLLKKTFHPANSYSGDSWQLQKCSVAKGDNDYEVKSFSLPENEKDVQSCAVLSFTVKDPRSFLDKITGGVPGPASTSEIRVVESKRHAPTADGEAPIANGHVLPCRRICRGV</sequence>
<protein>
    <submittedName>
        <fullName evidence="1">Uncharacterized protein</fullName>
    </submittedName>
</protein>
<name>A0AAV5IBK9_9ROSI</name>
<keyword evidence="2" id="KW-1185">Reference proteome</keyword>
<evidence type="ECO:0000313" key="1">
    <source>
        <dbReference type="EMBL" id="GKU98528.1"/>
    </source>
</evidence>
<organism evidence="1 2">
    <name type="scientific">Rubroshorea leprosula</name>
    <dbReference type="NCBI Taxonomy" id="152421"/>
    <lineage>
        <taxon>Eukaryota</taxon>
        <taxon>Viridiplantae</taxon>
        <taxon>Streptophyta</taxon>
        <taxon>Embryophyta</taxon>
        <taxon>Tracheophyta</taxon>
        <taxon>Spermatophyta</taxon>
        <taxon>Magnoliopsida</taxon>
        <taxon>eudicotyledons</taxon>
        <taxon>Gunneridae</taxon>
        <taxon>Pentapetalae</taxon>
        <taxon>rosids</taxon>
        <taxon>malvids</taxon>
        <taxon>Malvales</taxon>
        <taxon>Dipterocarpaceae</taxon>
        <taxon>Rubroshorea</taxon>
    </lineage>
</organism>
<accession>A0AAV5IBK9</accession>
<dbReference type="EMBL" id="BPVZ01000012">
    <property type="protein sequence ID" value="GKU98528.1"/>
    <property type="molecule type" value="Genomic_DNA"/>
</dbReference>
<dbReference type="PANTHER" id="PTHR22731:SF3">
    <property type="entry name" value="RIBONUCLEASES P_MRP PROTEIN SUBUNIT POP1"/>
    <property type="match status" value="1"/>
</dbReference>
<comment type="caution">
    <text evidence="1">The sequence shown here is derived from an EMBL/GenBank/DDBJ whole genome shotgun (WGS) entry which is preliminary data.</text>
</comment>
<dbReference type="PANTHER" id="PTHR22731">
    <property type="entry name" value="RIBONUCLEASES P/MRP PROTEIN SUBUNIT POP1"/>
    <property type="match status" value="1"/>
</dbReference>
<dbReference type="GO" id="GO:0001682">
    <property type="term" value="P:tRNA 5'-leader removal"/>
    <property type="evidence" value="ECO:0007669"/>
    <property type="project" value="InterPro"/>
</dbReference>
<dbReference type="AlphaFoldDB" id="A0AAV5IBK9"/>
<dbReference type="Proteomes" id="UP001054252">
    <property type="component" value="Unassembled WGS sequence"/>
</dbReference>